<dbReference type="InterPro" id="IPR027417">
    <property type="entry name" value="P-loop_NTPase"/>
</dbReference>
<dbReference type="InterPro" id="IPR006073">
    <property type="entry name" value="GTP-bd"/>
</dbReference>
<gene>
    <name evidence="6" type="ORF">CGXH109_LOCUS39158</name>
</gene>
<dbReference type="PROSITE" id="PS50294">
    <property type="entry name" value="WD_REPEATS_REGION"/>
    <property type="match status" value="5"/>
</dbReference>
<keyword evidence="7" id="KW-1185">Reference proteome</keyword>
<dbReference type="EMBL" id="CAMGZC010000191">
    <property type="protein sequence ID" value="CAI0644804.1"/>
    <property type="molecule type" value="Genomic_DNA"/>
</dbReference>
<dbReference type="PANTHER" id="PTHR19848:SF8">
    <property type="entry name" value="F-BOX AND WD REPEAT DOMAIN CONTAINING 7"/>
    <property type="match status" value="1"/>
</dbReference>
<dbReference type="Pfam" id="PF00400">
    <property type="entry name" value="WD40"/>
    <property type="match status" value="7"/>
</dbReference>
<feature type="repeat" description="WD" evidence="3">
    <location>
        <begin position="591"/>
        <end position="628"/>
    </location>
</feature>
<feature type="repeat" description="WD" evidence="3">
    <location>
        <begin position="507"/>
        <end position="548"/>
    </location>
</feature>
<proteinExistence type="predicted"/>
<keyword evidence="1 3" id="KW-0853">WD repeat</keyword>
<evidence type="ECO:0000256" key="1">
    <source>
        <dbReference type="ARBA" id="ARBA00022574"/>
    </source>
</evidence>
<dbReference type="InterPro" id="IPR001632">
    <property type="entry name" value="WD40_G-protein_beta-like"/>
</dbReference>
<feature type="repeat" description="WD" evidence="3">
    <location>
        <begin position="549"/>
        <end position="590"/>
    </location>
</feature>
<dbReference type="PROSITE" id="PS00678">
    <property type="entry name" value="WD_REPEATS_1"/>
    <property type="match status" value="2"/>
</dbReference>
<evidence type="ECO:0000256" key="4">
    <source>
        <dbReference type="SAM" id="Coils"/>
    </source>
</evidence>
<dbReference type="PRINTS" id="PR00319">
    <property type="entry name" value="GPROTEINB"/>
</dbReference>
<dbReference type="PRINTS" id="PR00320">
    <property type="entry name" value="GPROTEINBRPT"/>
</dbReference>
<dbReference type="Proteomes" id="UP001152533">
    <property type="component" value="Unassembled WGS sequence"/>
</dbReference>
<evidence type="ECO:0000313" key="7">
    <source>
        <dbReference type="Proteomes" id="UP001152533"/>
    </source>
</evidence>
<accession>A0A9W4WA47</accession>
<dbReference type="PROSITE" id="PS50082">
    <property type="entry name" value="WD_REPEATS_2"/>
    <property type="match status" value="7"/>
</dbReference>
<feature type="non-terminal residue" evidence="6">
    <location>
        <position position="628"/>
    </location>
</feature>
<feature type="repeat" description="WD" evidence="3">
    <location>
        <begin position="465"/>
        <end position="496"/>
    </location>
</feature>
<keyword evidence="4" id="KW-0175">Coiled coil</keyword>
<organism evidence="6 7">
    <name type="scientific">Colletotrichum noveboracense</name>
    <dbReference type="NCBI Taxonomy" id="2664923"/>
    <lineage>
        <taxon>Eukaryota</taxon>
        <taxon>Fungi</taxon>
        <taxon>Dikarya</taxon>
        <taxon>Ascomycota</taxon>
        <taxon>Pezizomycotina</taxon>
        <taxon>Sordariomycetes</taxon>
        <taxon>Hypocreomycetidae</taxon>
        <taxon>Glomerellales</taxon>
        <taxon>Glomerellaceae</taxon>
        <taxon>Colletotrichum</taxon>
        <taxon>Colletotrichum gloeosporioides species complex</taxon>
    </lineage>
</organism>
<dbReference type="Pfam" id="PF01926">
    <property type="entry name" value="MMR_HSR1"/>
    <property type="match status" value="1"/>
</dbReference>
<feature type="repeat" description="WD" evidence="3">
    <location>
        <begin position="335"/>
        <end position="376"/>
    </location>
</feature>
<feature type="coiled-coil region" evidence="4">
    <location>
        <begin position="216"/>
        <end position="276"/>
    </location>
</feature>
<dbReference type="Gene3D" id="3.40.50.300">
    <property type="entry name" value="P-loop containing nucleotide triphosphate hydrolases"/>
    <property type="match status" value="1"/>
</dbReference>
<evidence type="ECO:0000313" key="6">
    <source>
        <dbReference type="EMBL" id="CAI0644804.1"/>
    </source>
</evidence>
<dbReference type="SUPFAM" id="SSF52540">
    <property type="entry name" value="P-loop containing nucleoside triphosphate hydrolases"/>
    <property type="match status" value="1"/>
</dbReference>
<dbReference type="InterPro" id="IPR036322">
    <property type="entry name" value="WD40_repeat_dom_sf"/>
</dbReference>
<dbReference type="CDD" id="cd00882">
    <property type="entry name" value="Ras_like_GTPase"/>
    <property type="match status" value="1"/>
</dbReference>
<comment type="caution">
    <text evidence="6">The sequence shown here is derived from an EMBL/GenBank/DDBJ whole genome shotgun (WGS) entry which is preliminary data.</text>
</comment>
<dbReference type="InterPro" id="IPR015943">
    <property type="entry name" value="WD40/YVTN_repeat-like_dom_sf"/>
</dbReference>
<dbReference type="GO" id="GO:0005525">
    <property type="term" value="F:GTP binding"/>
    <property type="evidence" value="ECO:0007669"/>
    <property type="project" value="InterPro"/>
</dbReference>
<dbReference type="InterPro" id="IPR001680">
    <property type="entry name" value="WD40_rpt"/>
</dbReference>
<dbReference type="SMART" id="SM00320">
    <property type="entry name" value="WD40"/>
    <property type="match status" value="7"/>
</dbReference>
<dbReference type="Gene3D" id="2.130.10.10">
    <property type="entry name" value="YVTN repeat-like/Quinoprotein amine dehydrogenase"/>
    <property type="match status" value="3"/>
</dbReference>
<reference evidence="6" key="1">
    <citation type="submission" date="2022-08" db="EMBL/GenBank/DDBJ databases">
        <authorList>
            <person name="Giroux E."/>
            <person name="Giroux E."/>
        </authorList>
    </citation>
    <scope>NUCLEOTIDE SEQUENCE</scope>
    <source>
        <strain evidence="6">H1091258</strain>
    </source>
</reference>
<dbReference type="CDD" id="cd00200">
    <property type="entry name" value="WD40"/>
    <property type="match status" value="1"/>
</dbReference>
<evidence type="ECO:0000259" key="5">
    <source>
        <dbReference type="Pfam" id="PF01926"/>
    </source>
</evidence>
<dbReference type="AlphaFoldDB" id="A0A9W4WA47"/>
<dbReference type="InterPro" id="IPR019775">
    <property type="entry name" value="WD40_repeat_CS"/>
</dbReference>
<feature type="repeat" description="WD" evidence="3">
    <location>
        <begin position="377"/>
        <end position="420"/>
    </location>
</feature>
<protein>
    <recommendedName>
        <fullName evidence="5">G domain-containing protein</fullName>
    </recommendedName>
</protein>
<dbReference type="InterPro" id="IPR020472">
    <property type="entry name" value="WD40_PAC1"/>
</dbReference>
<evidence type="ECO:0000256" key="2">
    <source>
        <dbReference type="ARBA" id="ARBA00022737"/>
    </source>
</evidence>
<dbReference type="SUPFAM" id="SSF50978">
    <property type="entry name" value="WD40 repeat-like"/>
    <property type="match status" value="1"/>
</dbReference>
<feature type="repeat" description="WD" evidence="3">
    <location>
        <begin position="421"/>
        <end position="464"/>
    </location>
</feature>
<dbReference type="PANTHER" id="PTHR19848">
    <property type="entry name" value="WD40 REPEAT PROTEIN"/>
    <property type="match status" value="1"/>
</dbReference>
<name>A0A9W4WA47_9PEZI</name>
<feature type="domain" description="G" evidence="5">
    <location>
        <begin position="8"/>
        <end position="76"/>
    </location>
</feature>
<keyword evidence="2" id="KW-0677">Repeat</keyword>
<sequence>PQPSDVLIAVMGITGSGKSTFISHCTDKNVSIGEGLHSDTQDIVPYPCKPDIGANVYLIDTPGFDDTERDDAEILRQIATWVGDTYKKKVHIRGILYLHRITDARMQGAAIRNLFMFKKLCGKDALQNVVLVTTMWGEREDELRTKPGYWGEMISRGSRMARHHNHDESARNIIHTLLDTTTRTTLAIQTEMVDENKDLHDTSAGKELDSILTLERERFARDIEQLKQDMAEARELQDKESQDQIQQLQKQRQDEIANLLHQQESLKVSLEQLHEERFAKLEQLLTTQQSQMEKDRLKIAGLREQLAKASLVKNQDLTHSSSNLDAATYRCVHNLEGHTSEVNSVFFSPDSDCLASGSGDHTIKILDSKLGRCLQTLEGHSRSVSSIAYSPDGRHIASASRLQKGTINIWDIRSGHSLQRLKDEDGAVFSLAYSPDGRRIVSATGSSDNTAKVWESSTGRCLQILKGHSDSVLPVAYSPDGRCITSGSSDKTVKIWHSSIGCCLHTFDGHMGAIWSVAYSPDGRYIASGSQDNAIKIWDSNTMRYLQTLEGHSGTVYSVAYSPDGRCIASGSRDGTVKIWNTSTGRCIQTLEGHQGWVFSVAYSPDGRLMASGSADKTIKIWRTQLSC</sequence>
<evidence type="ECO:0000256" key="3">
    <source>
        <dbReference type="PROSITE-ProRule" id="PRU00221"/>
    </source>
</evidence>